<dbReference type="EC" id="6.3.2.12" evidence="5"/>
<dbReference type="PIRSF" id="PIRSF001563">
    <property type="entry name" value="Folylpolyglu_synth"/>
    <property type="match status" value="1"/>
</dbReference>
<dbReference type="PROSITE" id="PS01011">
    <property type="entry name" value="FOLYLPOLYGLU_SYNT_1"/>
    <property type="match status" value="1"/>
</dbReference>
<dbReference type="PANTHER" id="PTHR11136">
    <property type="entry name" value="FOLYLPOLYGLUTAMATE SYNTHASE-RELATED"/>
    <property type="match status" value="1"/>
</dbReference>
<evidence type="ECO:0000256" key="3">
    <source>
        <dbReference type="ARBA" id="ARBA00005150"/>
    </source>
</evidence>
<evidence type="ECO:0000256" key="17">
    <source>
        <dbReference type="ARBA" id="ARBA00047493"/>
    </source>
</evidence>
<dbReference type="Pfam" id="PF08245">
    <property type="entry name" value="Mur_ligase_M"/>
    <property type="match status" value="1"/>
</dbReference>
<evidence type="ECO:0000259" key="22">
    <source>
        <dbReference type="Pfam" id="PF02875"/>
    </source>
</evidence>
<evidence type="ECO:0000256" key="10">
    <source>
        <dbReference type="ARBA" id="ARBA00022741"/>
    </source>
</evidence>
<comment type="caution">
    <text evidence="24">The sequence shown here is derived from an EMBL/GenBank/DDBJ whole genome shotgun (WGS) entry which is preliminary data.</text>
</comment>
<keyword evidence="11 21" id="KW-0067">ATP-binding</keyword>
<evidence type="ECO:0000256" key="1">
    <source>
        <dbReference type="ARBA" id="ARBA00002714"/>
    </source>
</evidence>
<evidence type="ECO:0000256" key="8">
    <source>
        <dbReference type="ARBA" id="ARBA00022598"/>
    </source>
</evidence>
<dbReference type="Gene3D" id="3.90.190.20">
    <property type="entry name" value="Mur ligase, C-terminal domain"/>
    <property type="match status" value="1"/>
</dbReference>
<dbReference type="InterPro" id="IPR018109">
    <property type="entry name" value="Folylpolyglutamate_synth_CS"/>
</dbReference>
<dbReference type="PANTHER" id="PTHR11136:SF0">
    <property type="entry name" value="DIHYDROFOLATE SYNTHETASE-RELATED"/>
    <property type="match status" value="1"/>
</dbReference>
<evidence type="ECO:0000256" key="16">
    <source>
        <dbReference type="ARBA" id="ARBA00032510"/>
    </source>
</evidence>
<name>A0ABV7GY21_9BURK</name>
<dbReference type="Proteomes" id="UP001595556">
    <property type="component" value="Unassembled WGS sequence"/>
</dbReference>
<evidence type="ECO:0000256" key="7">
    <source>
        <dbReference type="ARBA" id="ARBA00019357"/>
    </source>
</evidence>
<dbReference type="SUPFAM" id="SSF53244">
    <property type="entry name" value="MurD-like peptide ligases, peptide-binding domain"/>
    <property type="match status" value="1"/>
</dbReference>
<evidence type="ECO:0000256" key="4">
    <source>
        <dbReference type="ARBA" id="ARBA00008276"/>
    </source>
</evidence>
<feature type="domain" description="Mur ligase central" evidence="23">
    <location>
        <begin position="47"/>
        <end position="227"/>
    </location>
</feature>
<comment type="pathway">
    <text evidence="3">Cofactor biosynthesis; tetrahydrofolylpolyglutamate biosynthesis.</text>
</comment>
<keyword evidence="9" id="KW-0479">Metal-binding</keyword>
<dbReference type="EMBL" id="JBHRTI010000003">
    <property type="protein sequence ID" value="MFC3146415.1"/>
    <property type="molecule type" value="Genomic_DNA"/>
</dbReference>
<evidence type="ECO:0000256" key="19">
    <source>
        <dbReference type="ARBA" id="ARBA00049035"/>
    </source>
</evidence>
<dbReference type="RefSeq" id="WP_377300686.1">
    <property type="nucleotide sequence ID" value="NZ_CP180191.1"/>
</dbReference>
<evidence type="ECO:0000256" key="6">
    <source>
        <dbReference type="ARBA" id="ARBA00013025"/>
    </source>
</evidence>
<evidence type="ECO:0000256" key="21">
    <source>
        <dbReference type="PIRNR" id="PIRNR001563"/>
    </source>
</evidence>
<protein>
    <recommendedName>
        <fullName evidence="7">Dihydrofolate synthase/folylpolyglutamate synthase</fullName>
        <ecNumber evidence="5">6.3.2.12</ecNumber>
        <ecNumber evidence="6">6.3.2.17</ecNumber>
    </recommendedName>
    <alternativeName>
        <fullName evidence="16">Folylpoly-gamma-glutamate synthetase-dihydrofolate synthetase</fullName>
    </alternativeName>
    <alternativeName>
        <fullName evidence="14">Folylpolyglutamate synthetase</fullName>
    </alternativeName>
    <alternativeName>
        <fullName evidence="15">Tetrahydrofolylpolyglutamate synthase</fullName>
    </alternativeName>
</protein>
<comment type="function">
    <text evidence="1">Functions in two distinct reactions of the de novo folate biosynthetic pathway. Catalyzes the addition of a glutamate residue to dihydropteroate (7,8-dihydropteroate or H2Pte) to form dihydrofolate (7,8-dihydrofolate monoglutamate or H2Pte-Glu). Also catalyzes successive additions of L-glutamate to tetrahydrofolate or 10-formyltetrahydrofolate or 5,10-methylenetetrahydrofolate, leading to folylpolyglutamate derivatives.</text>
</comment>
<dbReference type="NCBIfam" id="NF008101">
    <property type="entry name" value="PRK10846.1"/>
    <property type="match status" value="1"/>
</dbReference>
<keyword evidence="10 21" id="KW-0547">Nucleotide-binding</keyword>
<dbReference type="InterPro" id="IPR004101">
    <property type="entry name" value="Mur_ligase_C"/>
</dbReference>
<evidence type="ECO:0000256" key="20">
    <source>
        <dbReference type="ARBA" id="ARBA00049161"/>
    </source>
</evidence>
<dbReference type="Pfam" id="PF02875">
    <property type="entry name" value="Mur_ligase_C"/>
    <property type="match status" value="1"/>
</dbReference>
<keyword evidence="25" id="KW-1185">Reference proteome</keyword>
<evidence type="ECO:0000256" key="13">
    <source>
        <dbReference type="ARBA" id="ARBA00022909"/>
    </source>
</evidence>
<comment type="catalytic activity">
    <reaction evidence="17">
        <text>(6S)-5,6,7,8-tetrahydrofolyl-(gamma-L-Glu)(n) + L-glutamate + ATP = (6S)-5,6,7,8-tetrahydrofolyl-(gamma-L-Glu)(n+1) + ADP + phosphate + H(+)</text>
        <dbReference type="Rhea" id="RHEA:10580"/>
        <dbReference type="Rhea" id="RHEA-COMP:14738"/>
        <dbReference type="Rhea" id="RHEA-COMP:14740"/>
        <dbReference type="ChEBI" id="CHEBI:15378"/>
        <dbReference type="ChEBI" id="CHEBI:29985"/>
        <dbReference type="ChEBI" id="CHEBI:30616"/>
        <dbReference type="ChEBI" id="CHEBI:43474"/>
        <dbReference type="ChEBI" id="CHEBI:141005"/>
        <dbReference type="ChEBI" id="CHEBI:456216"/>
        <dbReference type="EC" id="6.3.2.17"/>
    </reaction>
</comment>
<dbReference type="InterPro" id="IPR001645">
    <property type="entry name" value="Folylpolyglutamate_synth"/>
</dbReference>
<dbReference type="InterPro" id="IPR013221">
    <property type="entry name" value="Mur_ligase_cen"/>
</dbReference>
<keyword evidence="13" id="KW-0289">Folate biosynthesis</keyword>
<dbReference type="InterPro" id="IPR036565">
    <property type="entry name" value="Mur-like_cat_sf"/>
</dbReference>
<gene>
    <name evidence="24" type="primary">folC</name>
    <name evidence="24" type="ORF">ACFOEN_02020</name>
</gene>
<comment type="catalytic activity">
    <reaction evidence="18">
        <text>10-formyltetrahydrofolyl-(gamma-L-Glu)(n) + L-glutamate + ATP = 10-formyltetrahydrofolyl-(gamma-L-Glu)(n+1) + ADP + phosphate + H(+)</text>
        <dbReference type="Rhea" id="RHEA:51904"/>
        <dbReference type="Rhea" id="RHEA-COMP:13088"/>
        <dbReference type="Rhea" id="RHEA-COMP:14300"/>
        <dbReference type="ChEBI" id="CHEBI:15378"/>
        <dbReference type="ChEBI" id="CHEBI:29985"/>
        <dbReference type="ChEBI" id="CHEBI:30616"/>
        <dbReference type="ChEBI" id="CHEBI:43474"/>
        <dbReference type="ChEBI" id="CHEBI:134413"/>
        <dbReference type="ChEBI" id="CHEBI:456216"/>
        <dbReference type="EC" id="6.3.2.17"/>
    </reaction>
</comment>
<evidence type="ECO:0000256" key="5">
    <source>
        <dbReference type="ARBA" id="ARBA00013023"/>
    </source>
</evidence>
<evidence type="ECO:0000256" key="11">
    <source>
        <dbReference type="ARBA" id="ARBA00022840"/>
    </source>
</evidence>
<comment type="pathway">
    <text evidence="2">Cofactor biosynthesis; tetrahydrofolate biosynthesis; 7,8-dihydrofolate from 2-amino-4-hydroxy-6-hydroxymethyl-7,8-dihydropteridine diphosphate and 4-aminobenzoate: step 2/2.</text>
</comment>
<dbReference type="InterPro" id="IPR036615">
    <property type="entry name" value="Mur_ligase_C_dom_sf"/>
</dbReference>
<accession>A0ABV7GY21</accession>
<evidence type="ECO:0000313" key="25">
    <source>
        <dbReference type="Proteomes" id="UP001595556"/>
    </source>
</evidence>
<evidence type="ECO:0000256" key="12">
    <source>
        <dbReference type="ARBA" id="ARBA00022842"/>
    </source>
</evidence>
<dbReference type="SUPFAM" id="SSF53623">
    <property type="entry name" value="MurD-like peptide ligases, catalytic domain"/>
    <property type="match status" value="1"/>
</dbReference>
<evidence type="ECO:0000259" key="23">
    <source>
        <dbReference type="Pfam" id="PF08245"/>
    </source>
</evidence>
<dbReference type="GO" id="GO:0004326">
    <property type="term" value="F:tetrahydrofolylpolyglutamate synthase activity"/>
    <property type="evidence" value="ECO:0007669"/>
    <property type="project" value="UniProtKB-EC"/>
</dbReference>
<dbReference type="GO" id="GO:0008841">
    <property type="term" value="F:dihydrofolate synthase activity"/>
    <property type="evidence" value="ECO:0007669"/>
    <property type="project" value="UniProtKB-EC"/>
</dbReference>
<feature type="domain" description="Mur ligase C-terminal" evidence="22">
    <location>
        <begin position="292"/>
        <end position="418"/>
    </location>
</feature>
<evidence type="ECO:0000256" key="2">
    <source>
        <dbReference type="ARBA" id="ARBA00004799"/>
    </source>
</evidence>
<organism evidence="24 25">
    <name type="scientific">Piscinibacterium candidicorallinum</name>
    <dbReference type="NCBI Taxonomy" id="1793872"/>
    <lineage>
        <taxon>Bacteria</taxon>
        <taxon>Pseudomonadati</taxon>
        <taxon>Pseudomonadota</taxon>
        <taxon>Betaproteobacteria</taxon>
        <taxon>Burkholderiales</taxon>
        <taxon>Piscinibacterium</taxon>
    </lineage>
</organism>
<dbReference type="EC" id="6.3.2.17" evidence="6"/>
<evidence type="ECO:0000256" key="9">
    <source>
        <dbReference type="ARBA" id="ARBA00022723"/>
    </source>
</evidence>
<reference evidence="25" key="1">
    <citation type="journal article" date="2019" name="Int. J. Syst. Evol. Microbiol.">
        <title>The Global Catalogue of Microorganisms (GCM) 10K type strain sequencing project: providing services to taxonomists for standard genome sequencing and annotation.</title>
        <authorList>
            <consortium name="The Broad Institute Genomics Platform"/>
            <consortium name="The Broad Institute Genome Sequencing Center for Infectious Disease"/>
            <person name="Wu L."/>
            <person name="Ma J."/>
        </authorList>
    </citation>
    <scope>NUCLEOTIDE SEQUENCE [LARGE SCALE GENOMIC DNA]</scope>
    <source>
        <strain evidence="25">KCTC 52168</strain>
    </source>
</reference>
<comment type="catalytic activity">
    <reaction evidence="20">
        <text>7,8-dihydropteroate + L-glutamate + ATP = 7,8-dihydrofolate + ADP + phosphate + H(+)</text>
        <dbReference type="Rhea" id="RHEA:23584"/>
        <dbReference type="ChEBI" id="CHEBI:15378"/>
        <dbReference type="ChEBI" id="CHEBI:17839"/>
        <dbReference type="ChEBI" id="CHEBI:29985"/>
        <dbReference type="ChEBI" id="CHEBI:30616"/>
        <dbReference type="ChEBI" id="CHEBI:43474"/>
        <dbReference type="ChEBI" id="CHEBI:57451"/>
        <dbReference type="ChEBI" id="CHEBI:456216"/>
        <dbReference type="EC" id="6.3.2.12"/>
    </reaction>
</comment>
<dbReference type="NCBIfam" id="TIGR01499">
    <property type="entry name" value="folC"/>
    <property type="match status" value="1"/>
</dbReference>
<proteinExistence type="inferred from homology"/>
<evidence type="ECO:0000256" key="15">
    <source>
        <dbReference type="ARBA" id="ARBA00030592"/>
    </source>
</evidence>
<keyword evidence="12" id="KW-0460">Magnesium</keyword>
<keyword evidence="8 21" id="KW-0436">Ligase</keyword>
<evidence type="ECO:0000256" key="14">
    <source>
        <dbReference type="ARBA" id="ARBA00030048"/>
    </source>
</evidence>
<evidence type="ECO:0000256" key="18">
    <source>
        <dbReference type="ARBA" id="ARBA00047808"/>
    </source>
</evidence>
<sequence>MNESPALADWLSRIERLHPKTIDMTLERVREVAQRLNIRFDCPVITVGGTNGKGSTCTFLESILTQAGFRVALYTSPHLVRFNERARFAQEFVPDAALVAAFEHIEAARTDATKGEVSLTYFEYTTLACFLWFMDCKPDAVVLEVGMGGRLDAVNLIDADVAIVTSVDLDHMEYLGPTREHIGWEKAHIYRAGRTAICGDPVPPQRLVDYAQEIGADLWLFGRDFNYSGDKNQWNWAGRGARRNAMAYPGLRGANQLLNASAALAALDALKDRIPVTQSAVRMGLLTAELPGRFQVLPGKPAIILDVAHNPHASGVLAANLDNMGFFPYTWAVFGSMADKDVDGVIEKLKGRIDHWLLTDLPTPRAASAAQLAEKLAAAGIVAGKDCRIETFADPASALAAAQTGASENDRIVVFGSFYTVGAALTALKRA</sequence>
<dbReference type="Gene3D" id="3.40.1190.10">
    <property type="entry name" value="Mur-like, catalytic domain"/>
    <property type="match status" value="1"/>
</dbReference>
<comment type="catalytic activity">
    <reaction evidence="19">
        <text>(6R)-5,10-methylenetetrahydrofolyl-(gamma-L-Glu)(n) + L-glutamate + ATP = (6R)-5,10-methylenetetrahydrofolyl-(gamma-L-Glu)(n+1) + ADP + phosphate + H(+)</text>
        <dbReference type="Rhea" id="RHEA:51912"/>
        <dbReference type="Rhea" id="RHEA-COMP:13257"/>
        <dbReference type="Rhea" id="RHEA-COMP:13258"/>
        <dbReference type="ChEBI" id="CHEBI:15378"/>
        <dbReference type="ChEBI" id="CHEBI:29985"/>
        <dbReference type="ChEBI" id="CHEBI:30616"/>
        <dbReference type="ChEBI" id="CHEBI:43474"/>
        <dbReference type="ChEBI" id="CHEBI:136572"/>
        <dbReference type="ChEBI" id="CHEBI:456216"/>
        <dbReference type="EC" id="6.3.2.17"/>
    </reaction>
</comment>
<comment type="similarity">
    <text evidence="4 21">Belongs to the folylpolyglutamate synthase family.</text>
</comment>
<evidence type="ECO:0000313" key="24">
    <source>
        <dbReference type="EMBL" id="MFC3146415.1"/>
    </source>
</evidence>